<dbReference type="Proteomes" id="UP001163603">
    <property type="component" value="Chromosome 1"/>
</dbReference>
<keyword evidence="2" id="KW-1185">Reference proteome</keyword>
<organism evidence="1 2">
    <name type="scientific">Pistacia integerrima</name>
    <dbReference type="NCBI Taxonomy" id="434235"/>
    <lineage>
        <taxon>Eukaryota</taxon>
        <taxon>Viridiplantae</taxon>
        <taxon>Streptophyta</taxon>
        <taxon>Embryophyta</taxon>
        <taxon>Tracheophyta</taxon>
        <taxon>Spermatophyta</taxon>
        <taxon>Magnoliopsida</taxon>
        <taxon>eudicotyledons</taxon>
        <taxon>Gunneridae</taxon>
        <taxon>Pentapetalae</taxon>
        <taxon>rosids</taxon>
        <taxon>malvids</taxon>
        <taxon>Sapindales</taxon>
        <taxon>Anacardiaceae</taxon>
        <taxon>Pistacia</taxon>
    </lineage>
</organism>
<sequence length="219" mass="23956">MTTDLSNLSIHSEYDGTDEVVIGDGSGSDHGETLLKGDCEDGVYPLPESLAKVSKKVVAYVHERTTTDGWHKRLGHPSSKIVNHVIRNFLFEKSSSLNREALSLRSPENHSHVQISLPKVPSPLAISMIPTMGTFTDHSPLVASSLALTPSQVNVSPSYPLIAQEISSFSIPEIHESAHIQTESVMPSPVDLRIHTMEDAEDLSQSQLKQQISNKSIQQ</sequence>
<name>A0ACC0ZFJ7_9ROSI</name>
<evidence type="ECO:0000313" key="2">
    <source>
        <dbReference type="Proteomes" id="UP001163603"/>
    </source>
</evidence>
<accession>A0ACC0ZFJ7</accession>
<evidence type="ECO:0000313" key="1">
    <source>
        <dbReference type="EMBL" id="KAJ0051870.1"/>
    </source>
</evidence>
<proteinExistence type="predicted"/>
<reference evidence="2" key="1">
    <citation type="journal article" date="2023" name="G3 (Bethesda)">
        <title>Genome assembly and association tests identify interacting loci associated with vigor, precocity, and sex in interspecific pistachio rootstocks.</title>
        <authorList>
            <person name="Palmer W."/>
            <person name="Jacygrad E."/>
            <person name="Sagayaradj S."/>
            <person name="Cavanaugh K."/>
            <person name="Han R."/>
            <person name="Bertier L."/>
            <person name="Beede B."/>
            <person name="Kafkas S."/>
            <person name="Golino D."/>
            <person name="Preece J."/>
            <person name="Michelmore R."/>
        </authorList>
    </citation>
    <scope>NUCLEOTIDE SEQUENCE [LARGE SCALE GENOMIC DNA]</scope>
</reference>
<comment type="caution">
    <text evidence="1">The sequence shown here is derived from an EMBL/GenBank/DDBJ whole genome shotgun (WGS) entry which is preliminary data.</text>
</comment>
<dbReference type="EMBL" id="CM047736">
    <property type="protein sequence ID" value="KAJ0051870.1"/>
    <property type="molecule type" value="Genomic_DNA"/>
</dbReference>
<protein>
    <submittedName>
        <fullName evidence="1">Uncharacterized protein</fullName>
    </submittedName>
</protein>
<gene>
    <name evidence="1" type="ORF">Pint_02001</name>
</gene>